<protein>
    <submittedName>
        <fullName evidence="2">Uncharacterized protein</fullName>
    </submittedName>
</protein>
<proteinExistence type="predicted"/>
<feature type="coiled-coil region" evidence="1">
    <location>
        <begin position="12"/>
        <end position="39"/>
    </location>
</feature>
<evidence type="ECO:0000313" key="2">
    <source>
        <dbReference type="EMBL" id="KRM73002.1"/>
    </source>
</evidence>
<name>A0A0R2B1R4_9LACO</name>
<accession>A0A0R2B1R4</accession>
<sequence>MNYLTQHLTTIIGQQAEMIAQLQEQAVKATDQIVALKEKLKEGEVHGESGTGSGPSGE</sequence>
<dbReference type="RefSeq" id="WP_157052213.1">
    <property type="nucleotide sequence ID" value="NZ_AYZQ01000001.1"/>
</dbReference>
<dbReference type="Proteomes" id="UP000051672">
    <property type="component" value="Unassembled WGS sequence"/>
</dbReference>
<comment type="caution">
    <text evidence="2">The sequence shown here is derived from an EMBL/GenBank/DDBJ whole genome shotgun (WGS) entry which is preliminary data.</text>
</comment>
<evidence type="ECO:0000313" key="3">
    <source>
        <dbReference type="Proteomes" id="UP000051672"/>
    </source>
</evidence>
<dbReference type="AlphaFoldDB" id="A0A0R2B1R4"/>
<reference evidence="2 3" key="1">
    <citation type="journal article" date="2015" name="Genome Announc.">
        <title>Expanding the biotechnology potential of lactobacilli through comparative genomics of 213 strains and associated genera.</title>
        <authorList>
            <person name="Sun Z."/>
            <person name="Harris H.M."/>
            <person name="McCann A."/>
            <person name="Guo C."/>
            <person name="Argimon S."/>
            <person name="Zhang W."/>
            <person name="Yang X."/>
            <person name="Jeffery I.B."/>
            <person name="Cooney J.C."/>
            <person name="Kagawa T.F."/>
            <person name="Liu W."/>
            <person name="Song Y."/>
            <person name="Salvetti E."/>
            <person name="Wrobel A."/>
            <person name="Rasinkangas P."/>
            <person name="Parkhill J."/>
            <person name="Rea M.C."/>
            <person name="O'Sullivan O."/>
            <person name="Ritari J."/>
            <person name="Douillard F.P."/>
            <person name="Paul Ross R."/>
            <person name="Yang R."/>
            <person name="Briner A.E."/>
            <person name="Felis G.E."/>
            <person name="de Vos W.M."/>
            <person name="Barrangou R."/>
            <person name="Klaenhammer T.R."/>
            <person name="Caufield P.W."/>
            <person name="Cui Y."/>
            <person name="Zhang H."/>
            <person name="O'Toole P.W."/>
        </authorList>
    </citation>
    <scope>NUCLEOTIDE SEQUENCE [LARGE SCALE GENOMIC DNA]</scope>
    <source>
        <strain evidence="2 3">DSM 23927</strain>
    </source>
</reference>
<evidence type="ECO:0000256" key="1">
    <source>
        <dbReference type="SAM" id="Coils"/>
    </source>
</evidence>
<gene>
    <name evidence="2" type="ORF">FC34_GL000721</name>
</gene>
<organism evidence="2 3">
    <name type="scientific">Lacticaseibacillus brantae DSM 23927</name>
    <dbReference type="NCBI Taxonomy" id="1423727"/>
    <lineage>
        <taxon>Bacteria</taxon>
        <taxon>Bacillati</taxon>
        <taxon>Bacillota</taxon>
        <taxon>Bacilli</taxon>
        <taxon>Lactobacillales</taxon>
        <taxon>Lactobacillaceae</taxon>
        <taxon>Lacticaseibacillus</taxon>
    </lineage>
</organism>
<keyword evidence="1" id="KW-0175">Coiled coil</keyword>
<keyword evidence="3" id="KW-1185">Reference proteome</keyword>
<dbReference type="EMBL" id="AYZQ01000001">
    <property type="protein sequence ID" value="KRM73002.1"/>
    <property type="molecule type" value="Genomic_DNA"/>
</dbReference>